<dbReference type="OrthoDB" id="6260816at2759"/>
<dbReference type="Gene3D" id="3.60.10.10">
    <property type="entry name" value="Endonuclease/exonuclease/phosphatase"/>
    <property type="match status" value="1"/>
</dbReference>
<accession>A0A183T5K4</accession>
<dbReference type="InterPro" id="IPR036691">
    <property type="entry name" value="Endo/exonu/phosph_ase_sf"/>
</dbReference>
<evidence type="ECO:0000313" key="1">
    <source>
        <dbReference type="EMBL" id="VDL98137.1"/>
    </source>
</evidence>
<keyword evidence="2" id="KW-1185">Reference proteome</keyword>
<protein>
    <submittedName>
        <fullName evidence="1 3">Uncharacterized protein</fullName>
    </submittedName>
</protein>
<evidence type="ECO:0000313" key="3">
    <source>
        <dbReference type="WBParaSite" id="SSLN_0001219701-mRNA-1"/>
    </source>
</evidence>
<reference evidence="3" key="1">
    <citation type="submission" date="2016-06" db="UniProtKB">
        <authorList>
            <consortium name="WormBaseParasite"/>
        </authorList>
    </citation>
    <scope>IDENTIFICATION</scope>
</reference>
<proteinExistence type="predicted"/>
<dbReference type="Proteomes" id="UP000275846">
    <property type="component" value="Unassembled WGS sequence"/>
</dbReference>
<dbReference type="AlphaFoldDB" id="A0A183T5K4"/>
<name>A0A183T5K4_SCHSO</name>
<dbReference type="WBParaSite" id="SSLN_0001219701-mRNA-1">
    <property type="protein sequence ID" value="SSLN_0001219701-mRNA-1"/>
    <property type="gene ID" value="SSLN_0001219701"/>
</dbReference>
<reference evidence="1 2" key="2">
    <citation type="submission" date="2018-11" db="EMBL/GenBank/DDBJ databases">
        <authorList>
            <consortium name="Pathogen Informatics"/>
        </authorList>
    </citation>
    <scope>NUCLEOTIDE SEQUENCE [LARGE SCALE GENOMIC DNA]</scope>
    <source>
        <strain evidence="1 2">NST_G2</strain>
    </source>
</reference>
<dbReference type="EMBL" id="UYSU01036776">
    <property type="protein sequence ID" value="VDL98137.1"/>
    <property type="molecule type" value="Genomic_DNA"/>
</dbReference>
<dbReference type="SUPFAM" id="SSF56219">
    <property type="entry name" value="DNase I-like"/>
    <property type="match status" value="1"/>
</dbReference>
<organism evidence="3">
    <name type="scientific">Schistocephalus solidus</name>
    <name type="common">Tapeworm</name>
    <dbReference type="NCBI Taxonomy" id="70667"/>
    <lineage>
        <taxon>Eukaryota</taxon>
        <taxon>Metazoa</taxon>
        <taxon>Spiralia</taxon>
        <taxon>Lophotrochozoa</taxon>
        <taxon>Platyhelminthes</taxon>
        <taxon>Cestoda</taxon>
        <taxon>Eucestoda</taxon>
        <taxon>Diphyllobothriidea</taxon>
        <taxon>Diphyllobothriidae</taxon>
        <taxon>Schistocephalus</taxon>
    </lineage>
</organism>
<sequence length="101" mass="11404">MALVSRERARYKLDIAALSETRFSEQGQLVEVSASYIFFWSGWPKVERRDAGVALTSRNDIVGRLPCLLQGINDRLMSLRLPLRGDQFTTIISTYAPNDAL</sequence>
<evidence type="ECO:0000313" key="2">
    <source>
        <dbReference type="Proteomes" id="UP000275846"/>
    </source>
</evidence>
<gene>
    <name evidence="1" type="ORF">SSLN_LOCUS11752</name>
</gene>